<evidence type="ECO:0000259" key="14">
    <source>
        <dbReference type="PROSITE" id="PS51068"/>
    </source>
</evidence>
<dbReference type="GO" id="GO:0008270">
    <property type="term" value="F:zinc ion binding"/>
    <property type="evidence" value="ECO:0007669"/>
    <property type="project" value="UniProtKB-KW"/>
</dbReference>
<evidence type="ECO:0000256" key="7">
    <source>
        <dbReference type="ARBA" id="ARBA00022833"/>
    </source>
</evidence>
<dbReference type="PROSITE" id="PS51068">
    <property type="entry name" value="FPG_CAT"/>
    <property type="match status" value="1"/>
</dbReference>
<name>A0A6J6J4B2_9ZZZZ</name>
<feature type="domain" description="FPG-type" evidence="13">
    <location>
        <begin position="231"/>
        <end position="265"/>
    </location>
</feature>
<protein>
    <recommendedName>
        <fullName evidence="2">DNA-(apurinic or apyrimidinic site) lyase</fullName>
        <ecNumber evidence="2">4.2.99.18</ecNumber>
    </recommendedName>
</protein>
<keyword evidence="4" id="KW-0227">DNA damage</keyword>
<keyword evidence="5" id="KW-0863">Zinc-finger</keyword>
<evidence type="ECO:0000256" key="6">
    <source>
        <dbReference type="ARBA" id="ARBA00022801"/>
    </source>
</evidence>
<dbReference type="PROSITE" id="PS51066">
    <property type="entry name" value="ZF_FPG_2"/>
    <property type="match status" value="1"/>
</dbReference>
<evidence type="ECO:0000313" key="15">
    <source>
        <dbReference type="EMBL" id="CAB4631680.1"/>
    </source>
</evidence>
<dbReference type="GO" id="GO:0003684">
    <property type="term" value="F:damaged DNA binding"/>
    <property type="evidence" value="ECO:0007669"/>
    <property type="project" value="InterPro"/>
</dbReference>
<dbReference type="InterPro" id="IPR035937">
    <property type="entry name" value="FPG_N"/>
</dbReference>
<dbReference type="AlphaFoldDB" id="A0A6J6J4B2"/>
<keyword evidence="11" id="KW-0511">Multifunctional enzyme</keyword>
<evidence type="ECO:0000256" key="5">
    <source>
        <dbReference type="ARBA" id="ARBA00022771"/>
    </source>
</evidence>
<keyword evidence="12" id="KW-0326">Glycosidase</keyword>
<dbReference type="InterPro" id="IPR000214">
    <property type="entry name" value="Znf_DNA_glyclase/AP_lyase"/>
</dbReference>
<evidence type="ECO:0000256" key="11">
    <source>
        <dbReference type="ARBA" id="ARBA00023268"/>
    </source>
</evidence>
<dbReference type="PANTHER" id="PTHR42697">
    <property type="entry name" value="ENDONUCLEASE 8"/>
    <property type="match status" value="1"/>
</dbReference>
<evidence type="ECO:0000256" key="10">
    <source>
        <dbReference type="ARBA" id="ARBA00023239"/>
    </source>
</evidence>
<feature type="domain" description="Formamidopyrimidine-DNA glycosylase catalytic" evidence="14">
    <location>
        <begin position="2"/>
        <end position="101"/>
    </location>
</feature>
<dbReference type="GO" id="GO:0006284">
    <property type="term" value="P:base-excision repair"/>
    <property type="evidence" value="ECO:0007669"/>
    <property type="project" value="InterPro"/>
</dbReference>
<evidence type="ECO:0000256" key="4">
    <source>
        <dbReference type="ARBA" id="ARBA00022763"/>
    </source>
</evidence>
<dbReference type="EC" id="4.2.99.18" evidence="2"/>
<dbReference type="SUPFAM" id="SSF46946">
    <property type="entry name" value="S13-like H2TH domain"/>
    <property type="match status" value="1"/>
</dbReference>
<dbReference type="Gene3D" id="3.20.190.10">
    <property type="entry name" value="MutM-like, N-terminal"/>
    <property type="match status" value="1"/>
</dbReference>
<evidence type="ECO:0000256" key="9">
    <source>
        <dbReference type="ARBA" id="ARBA00023204"/>
    </source>
</evidence>
<dbReference type="GO" id="GO:0000703">
    <property type="term" value="F:oxidized pyrimidine nucleobase lesion DNA N-glycosylase activity"/>
    <property type="evidence" value="ECO:0007669"/>
    <property type="project" value="TreeGrafter"/>
</dbReference>
<dbReference type="SUPFAM" id="SSF57716">
    <property type="entry name" value="Glucocorticoid receptor-like (DNA-binding domain)"/>
    <property type="match status" value="1"/>
</dbReference>
<reference evidence="15" key="1">
    <citation type="submission" date="2020-05" db="EMBL/GenBank/DDBJ databases">
        <authorList>
            <person name="Chiriac C."/>
            <person name="Salcher M."/>
            <person name="Ghai R."/>
            <person name="Kavagutti S V."/>
        </authorList>
    </citation>
    <scope>NUCLEOTIDE SEQUENCE</scope>
</reference>
<gene>
    <name evidence="15" type="ORF">UFOPK2044_00418</name>
</gene>
<keyword evidence="6" id="KW-0378">Hydrolase</keyword>
<dbReference type="CDD" id="cd08970">
    <property type="entry name" value="AcNei1_N"/>
    <property type="match status" value="1"/>
</dbReference>
<evidence type="ECO:0000256" key="12">
    <source>
        <dbReference type="ARBA" id="ARBA00023295"/>
    </source>
</evidence>
<keyword evidence="3" id="KW-0479">Metal-binding</keyword>
<keyword evidence="7" id="KW-0862">Zinc</keyword>
<dbReference type="InterPro" id="IPR010979">
    <property type="entry name" value="Ribosomal_uS13-like_H2TH"/>
</dbReference>
<dbReference type="GO" id="GO:0140078">
    <property type="term" value="F:class I DNA-(apurinic or apyrimidinic site) endonuclease activity"/>
    <property type="evidence" value="ECO:0007669"/>
    <property type="project" value="UniProtKB-EC"/>
</dbReference>
<dbReference type="Gene3D" id="1.10.8.50">
    <property type="match status" value="1"/>
</dbReference>
<keyword evidence="9" id="KW-0234">DNA repair</keyword>
<dbReference type="InterPro" id="IPR015886">
    <property type="entry name" value="H2TH_FPG"/>
</dbReference>
<dbReference type="Pfam" id="PF06831">
    <property type="entry name" value="H2TH"/>
    <property type="match status" value="1"/>
</dbReference>
<evidence type="ECO:0000256" key="8">
    <source>
        <dbReference type="ARBA" id="ARBA00023125"/>
    </source>
</evidence>
<dbReference type="EMBL" id="CAEZVO010000041">
    <property type="protein sequence ID" value="CAB4631680.1"/>
    <property type="molecule type" value="Genomic_DNA"/>
</dbReference>
<dbReference type="SUPFAM" id="SSF81624">
    <property type="entry name" value="N-terminal domain of MutM-like DNA repair proteins"/>
    <property type="match status" value="1"/>
</dbReference>
<dbReference type="SMART" id="SM00898">
    <property type="entry name" value="Fapy_DNA_glyco"/>
    <property type="match status" value="1"/>
</dbReference>
<dbReference type="PANTHER" id="PTHR42697:SF3">
    <property type="entry name" value="ENDONUCLEASE 8 1"/>
    <property type="match status" value="1"/>
</dbReference>
<keyword evidence="10" id="KW-0456">Lyase</keyword>
<evidence type="ECO:0000256" key="2">
    <source>
        <dbReference type="ARBA" id="ARBA00012720"/>
    </source>
</evidence>
<proteinExistence type="inferred from homology"/>
<evidence type="ECO:0000256" key="3">
    <source>
        <dbReference type="ARBA" id="ARBA00022723"/>
    </source>
</evidence>
<keyword evidence="8" id="KW-0238">DNA-binding</keyword>
<dbReference type="SMART" id="SM01232">
    <property type="entry name" value="H2TH"/>
    <property type="match status" value="1"/>
</dbReference>
<sequence>MPEGHTVHRTANEFNRIFSGASLKVLSPQGRFADEAKLISGQILEKAQAVGKQLFLTFNNSLTIRIHLGIYGKWLIKEASGELPDPFGQVRARFIGDSHFADLRGPTACEVLTKAEVLKVKNRLGPDPLNPNPRNAQSKRFIGNVIKSRSSIGLQLMNQEVISGIGNVYRAEILFRAGISPHRPGNEISKEELNAIWLDSVDLMKVGVRTGFMITRDELRSKKPKKDERNYVYKREGLPCRVCGTNITLELMATRKLYWCVQCQK</sequence>
<organism evidence="15">
    <name type="scientific">freshwater metagenome</name>
    <dbReference type="NCBI Taxonomy" id="449393"/>
    <lineage>
        <taxon>unclassified sequences</taxon>
        <taxon>metagenomes</taxon>
        <taxon>ecological metagenomes</taxon>
    </lineage>
</organism>
<accession>A0A6J6J4B2</accession>
<comment type="similarity">
    <text evidence="1">Belongs to the FPG family.</text>
</comment>
<evidence type="ECO:0000256" key="1">
    <source>
        <dbReference type="ARBA" id="ARBA00009409"/>
    </source>
</evidence>
<dbReference type="Pfam" id="PF01149">
    <property type="entry name" value="Fapy_DNA_glyco"/>
    <property type="match status" value="1"/>
</dbReference>
<evidence type="ECO:0000259" key="13">
    <source>
        <dbReference type="PROSITE" id="PS51066"/>
    </source>
</evidence>
<dbReference type="InterPro" id="IPR012319">
    <property type="entry name" value="FPG_cat"/>
</dbReference>